<accession>A0ABW8IXG6</accession>
<gene>
    <name evidence="2" type="ORF">ISP13_14275</name>
</gene>
<dbReference type="RefSeq" id="WP_284396663.1">
    <property type="nucleotide sequence ID" value="NZ_BSNQ01000003.1"/>
</dbReference>
<protein>
    <submittedName>
        <fullName evidence="2">Uncharacterized protein</fullName>
    </submittedName>
</protein>
<feature type="signal peptide" evidence="1">
    <location>
        <begin position="1"/>
        <end position="23"/>
    </location>
</feature>
<comment type="caution">
    <text evidence="2">The sequence shown here is derived from an EMBL/GenBank/DDBJ whole genome shotgun (WGS) entry which is preliminary data.</text>
</comment>
<keyword evidence="3" id="KW-1185">Reference proteome</keyword>
<keyword evidence="1" id="KW-0732">Signal</keyword>
<sequence length="184" mass="20173">MSHFRRYLVIAAVAFGWSSASLATDVFGITLHAPLNMQECLKRQDAYLSDDHEQCFKLPDSADALPKDGQVIVNVPIQDRPNYMSGTDVVVGLKDGLVVSLSAKTHGTMRDSYDVRWLVEAFGQPQGSAAIQNIPGNHFTSAQTSWSLPDGATVYYNSGEWGPYYGLVRVQLPSASPHQLGVWD</sequence>
<feature type="chain" id="PRO_5047385366" evidence="1">
    <location>
        <begin position="24"/>
        <end position="184"/>
    </location>
</feature>
<evidence type="ECO:0000313" key="3">
    <source>
        <dbReference type="Proteomes" id="UP001620405"/>
    </source>
</evidence>
<dbReference type="Proteomes" id="UP001620405">
    <property type="component" value="Unassembled WGS sequence"/>
</dbReference>
<dbReference type="EMBL" id="JADIKG010000013">
    <property type="protein sequence ID" value="MFK2874707.1"/>
    <property type="molecule type" value="Genomic_DNA"/>
</dbReference>
<evidence type="ECO:0000256" key="1">
    <source>
        <dbReference type="SAM" id="SignalP"/>
    </source>
</evidence>
<name>A0ABW8IXG6_9GAMM</name>
<proteinExistence type="predicted"/>
<reference evidence="2 3" key="1">
    <citation type="submission" date="2020-10" db="EMBL/GenBank/DDBJ databases">
        <title>Phylogeny of dyella-like bacteria.</title>
        <authorList>
            <person name="Fu J."/>
        </authorList>
    </citation>
    <scope>NUCLEOTIDE SEQUENCE [LARGE SCALE GENOMIC DNA]</scope>
    <source>
        <strain evidence="2 3">DHOB07</strain>
    </source>
</reference>
<evidence type="ECO:0000313" key="2">
    <source>
        <dbReference type="EMBL" id="MFK2874707.1"/>
    </source>
</evidence>
<organism evidence="2 3">
    <name type="scientific">Dyella lipolytica</name>
    <dbReference type="NCBI Taxonomy" id="1867835"/>
    <lineage>
        <taxon>Bacteria</taxon>
        <taxon>Pseudomonadati</taxon>
        <taxon>Pseudomonadota</taxon>
        <taxon>Gammaproteobacteria</taxon>
        <taxon>Lysobacterales</taxon>
        <taxon>Rhodanobacteraceae</taxon>
        <taxon>Dyella</taxon>
    </lineage>
</organism>